<dbReference type="InterPro" id="IPR000524">
    <property type="entry name" value="Tscrpt_reg_HTH_GntR"/>
</dbReference>
<keyword evidence="1" id="KW-0805">Transcription regulation</keyword>
<dbReference type="Gene3D" id="1.10.10.10">
    <property type="entry name" value="Winged helix-like DNA-binding domain superfamily/Winged helix DNA-binding domain"/>
    <property type="match status" value="1"/>
</dbReference>
<dbReference type="EMBL" id="JBHSFP010000029">
    <property type="protein sequence ID" value="MFC4535242.1"/>
    <property type="molecule type" value="Genomic_DNA"/>
</dbReference>
<dbReference type="Pfam" id="PF07729">
    <property type="entry name" value="FCD"/>
    <property type="match status" value="1"/>
</dbReference>
<dbReference type="InterPro" id="IPR036390">
    <property type="entry name" value="WH_DNA-bd_sf"/>
</dbReference>
<dbReference type="PROSITE" id="PS50949">
    <property type="entry name" value="HTH_GNTR"/>
    <property type="match status" value="1"/>
</dbReference>
<sequence length="229" mass="25554">MTDGAAGVTERLTEDRILLGRTSTAERVASLLRERITEGMFAPGTRLSEESIGAALGVSRNTLREAFRLLSHERLLVHELNRGVFVRRLTTEDVVDLYRVRRLLECSAIRNAGSPSAEALADLREAVAGAESAAGEQRWEDVGTANIRFHQAIVHLAGSPRLDDIMRRMLAELRLSFLEMSNPRAFHEPYLWRNRDILRLIEAGDAEGAERLLGDYLADAERQLVAVHS</sequence>
<evidence type="ECO:0000256" key="3">
    <source>
        <dbReference type="ARBA" id="ARBA00023163"/>
    </source>
</evidence>
<comment type="caution">
    <text evidence="5">The sequence shown here is derived from an EMBL/GenBank/DDBJ whole genome shotgun (WGS) entry which is preliminary data.</text>
</comment>
<keyword evidence="6" id="KW-1185">Reference proteome</keyword>
<evidence type="ECO:0000256" key="2">
    <source>
        <dbReference type="ARBA" id="ARBA00023125"/>
    </source>
</evidence>
<feature type="domain" description="HTH gntR-type" evidence="4">
    <location>
        <begin position="22"/>
        <end position="89"/>
    </location>
</feature>
<evidence type="ECO:0000313" key="6">
    <source>
        <dbReference type="Proteomes" id="UP001596004"/>
    </source>
</evidence>
<gene>
    <name evidence="5" type="ORF">ACFO60_31140</name>
</gene>
<dbReference type="Pfam" id="PF00392">
    <property type="entry name" value="GntR"/>
    <property type="match status" value="1"/>
</dbReference>
<protein>
    <submittedName>
        <fullName evidence="5">GntR family transcriptional regulator</fullName>
    </submittedName>
</protein>
<dbReference type="PANTHER" id="PTHR43537">
    <property type="entry name" value="TRANSCRIPTIONAL REGULATOR, GNTR FAMILY"/>
    <property type="match status" value="1"/>
</dbReference>
<dbReference type="SMART" id="SM00895">
    <property type="entry name" value="FCD"/>
    <property type="match status" value="1"/>
</dbReference>
<evidence type="ECO:0000313" key="5">
    <source>
        <dbReference type="EMBL" id="MFC4535242.1"/>
    </source>
</evidence>
<evidence type="ECO:0000259" key="4">
    <source>
        <dbReference type="PROSITE" id="PS50949"/>
    </source>
</evidence>
<accession>A0ABV9CRB7</accession>
<dbReference type="SMART" id="SM00345">
    <property type="entry name" value="HTH_GNTR"/>
    <property type="match status" value="1"/>
</dbReference>
<dbReference type="RefSeq" id="WP_380847406.1">
    <property type="nucleotide sequence ID" value="NZ_JBHSFP010000029.1"/>
</dbReference>
<reference evidence="6" key="1">
    <citation type="journal article" date="2019" name="Int. J. Syst. Evol. Microbiol.">
        <title>The Global Catalogue of Microorganisms (GCM) 10K type strain sequencing project: providing services to taxonomists for standard genome sequencing and annotation.</title>
        <authorList>
            <consortium name="The Broad Institute Genomics Platform"/>
            <consortium name="The Broad Institute Genome Sequencing Center for Infectious Disease"/>
            <person name="Wu L."/>
            <person name="Ma J."/>
        </authorList>
    </citation>
    <scope>NUCLEOTIDE SEQUENCE [LARGE SCALE GENOMIC DNA]</scope>
    <source>
        <strain evidence="6">CGMCC 4.7132</strain>
    </source>
</reference>
<evidence type="ECO:0000256" key="1">
    <source>
        <dbReference type="ARBA" id="ARBA00023015"/>
    </source>
</evidence>
<keyword evidence="2" id="KW-0238">DNA-binding</keyword>
<dbReference type="InterPro" id="IPR036388">
    <property type="entry name" value="WH-like_DNA-bd_sf"/>
</dbReference>
<dbReference type="CDD" id="cd07377">
    <property type="entry name" value="WHTH_GntR"/>
    <property type="match status" value="1"/>
</dbReference>
<keyword evidence="3" id="KW-0804">Transcription</keyword>
<dbReference type="Gene3D" id="1.20.120.530">
    <property type="entry name" value="GntR ligand-binding domain-like"/>
    <property type="match status" value="1"/>
</dbReference>
<organism evidence="5 6">
    <name type="scientific">Sphaerisporangium dianthi</name>
    <dbReference type="NCBI Taxonomy" id="1436120"/>
    <lineage>
        <taxon>Bacteria</taxon>
        <taxon>Bacillati</taxon>
        <taxon>Actinomycetota</taxon>
        <taxon>Actinomycetes</taxon>
        <taxon>Streptosporangiales</taxon>
        <taxon>Streptosporangiaceae</taxon>
        <taxon>Sphaerisporangium</taxon>
    </lineage>
</organism>
<dbReference type="PANTHER" id="PTHR43537:SF45">
    <property type="entry name" value="GNTR FAMILY REGULATORY PROTEIN"/>
    <property type="match status" value="1"/>
</dbReference>
<dbReference type="SUPFAM" id="SSF46785">
    <property type="entry name" value="Winged helix' DNA-binding domain"/>
    <property type="match status" value="1"/>
</dbReference>
<dbReference type="Proteomes" id="UP001596004">
    <property type="component" value="Unassembled WGS sequence"/>
</dbReference>
<proteinExistence type="predicted"/>
<dbReference type="InterPro" id="IPR008920">
    <property type="entry name" value="TF_FadR/GntR_C"/>
</dbReference>
<name>A0ABV9CRB7_9ACTN</name>
<dbReference type="SUPFAM" id="SSF48008">
    <property type="entry name" value="GntR ligand-binding domain-like"/>
    <property type="match status" value="1"/>
</dbReference>
<dbReference type="InterPro" id="IPR011711">
    <property type="entry name" value="GntR_C"/>
</dbReference>